<dbReference type="PANTHER" id="PTHR43304">
    <property type="entry name" value="PHYTOCHROME-LIKE PROTEIN CPH1"/>
    <property type="match status" value="1"/>
</dbReference>
<proteinExistence type="predicted"/>
<feature type="coiled-coil region" evidence="7">
    <location>
        <begin position="258"/>
        <end position="310"/>
    </location>
</feature>
<dbReference type="PROSITE" id="PS50113">
    <property type="entry name" value="PAC"/>
    <property type="match status" value="5"/>
</dbReference>
<feature type="coiled-coil region" evidence="7">
    <location>
        <begin position="802"/>
        <end position="843"/>
    </location>
</feature>
<dbReference type="SMART" id="SM00091">
    <property type="entry name" value="PAS"/>
    <property type="match status" value="6"/>
</dbReference>
<dbReference type="Proteomes" id="UP001464891">
    <property type="component" value="Unassembled WGS sequence"/>
</dbReference>
<keyword evidence="5" id="KW-0418">Kinase</keyword>
<feature type="domain" description="PAS" evidence="9">
    <location>
        <begin position="556"/>
        <end position="628"/>
    </location>
</feature>
<dbReference type="SMART" id="SM00387">
    <property type="entry name" value="HATPase_c"/>
    <property type="match status" value="1"/>
</dbReference>
<dbReference type="InterPro" id="IPR000014">
    <property type="entry name" value="PAS"/>
</dbReference>
<evidence type="ECO:0000256" key="7">
    <source>
        <dbReference type="SAM" id="Coils"/>
    </source>
</evidence>
<dbReference type="CDD" id="cd00082">
    <property type="entry name" value="HisKA"/>
    <property type="match status" value="1"/>
</dbReference>
<dbReference type="SUPFAM" id="SSF55874">
    <property type="entry name" value="ATPase domain of HSP90 chaperone/DNA topoisomerase II/histidine kinase"/>
    <property type="match status" value="1"/>
</dbReference>
<dbReference type="PROSITE" id="PS50112">
    <property type="entry name" value="PAS"/>
    <property type="match status" value="5"/>
</dbReference>
<dbReference type="InterPro" id="IPR036097">
    <property type="entry name" value="HisK_dim/P_sf"/>
</dbReference>
<dbReference type="InterPro" id="IPR000700">
    <property type="entry name" value="PAS-assoc_C"/>
</dbReference>
<sequence>MQTSVNDLTLSQSFLMKVINGMPDPIFIKDRQHRWLFLNDAFCEFLGHSRETLLGKSDYDFFPQHQSEVFWRQDELTFTTGRPQENEESFTNIRGETYVIATKKSVFVDDTGNTLLIGSIRDISAAKRVENERQQIEAERQRSALALQQREEQVRLFIEHTPAAVAMLDREMRYLMVSRRWLEDYGLGDRDIQGCCHYDLFPEVPDRWREVHQRCLAGAVECCDEEVFARADGTADWLKWEVRPWYERTGEVGGLIMFTQVITKRKQAELALQQANEELECRVEVRTAKLQQLVARLQQEIGDREASEERFRAIFENSGMGIAVVGPDLKFRQANSCWQQLLGYNAAELPTMTPQDLTLPEDWAIEEPLCLACIMGTRDSFQRERRFLCADGTLVWANLTVSTIRDARGQFQFFVAMVEDITERKRAEDERQQAESERDRFFTLAGDMLGIAGVDGYFKRINPAFEHTLGYTTEELTAQPFLDFVHPEDQSTTAAEAAKLLSGKGSISFENRYRCKDGSYRWLSWTSTPYAQEGLIYATARDITERQQTEEALKASEAQYRDLVQTANCIILRWDTTGTVRFINDYGARFFGFATGELIGQNVVGTIVPETETSGRDLQMLMIAIHQHPEDYAHNENENRCQDGRRVWIAWANKPILDEQNQLVEILSVGTDATERKQTEEALRQSQKRYATLAATVPVGIFRTDAEGGCIYVNQRWCQITGLTPSTAKGIGWAGAIHPEDSDRVSLVWQQSIQAKQAFRLEYRFQRPDGSISWVFGQAVAEKGIEGGVVGYVGTVTDISERKLVEEERKQAEAQLQQQTTDLAAALQELQRTQAQMVQSEKMSSLGQLVAGVAHEINNPVNFIYGNLSHARTYTQDLLGLVQLYQEYYTTPVPAIAAEAEAIDLEFLLEDLPKLLDSMQVGAERIQKIVTSLRTFSRMDEAEVKAVDLHDGIDSTVMILQHRLKAKSDRIEIPVIKHYGDLPRVECYVGQLNQVFMNILSNAIDALEEALEQGKHFIPTIQIQTELTPHQEAIIRISDNGLGILAAIQQRLFDPFFTTKAVGKGTGMGLSISYQIVTEKHGGSLACTSQLGQGTEFVITIPLHQAAHLN</sequence>
<feature type="domain" description="PAS" evidence="9">
    <location>
        <begin position="11"/>
        <end position="62"/>
    </location>
</feature>
<feature type="domain" description="Histidine kinase" evidence="8">
    <location>
        <begin position="852"/>
        <end position="1105"/>
    </location>
</feature>
<dbReference type="Gene3D" id="3.30.450.20">
    <property type="entry name" value="PAS domain"/>
    <property type="match status" value="6"/>
</dbReference>
<protein>
    <recommendedName>
        <fullName evidence="2">histidine kinase</fullName>
        <ecNumber evidence="2">2.7.13.3</ecNumber>
    </recommendedName>
</protein>
<evidence type="ECO:0000259" key="9">
    <source>
        <dbReference type="PROSITE" id="PS50112"/>
    </source>
</evidence>
<dbReference type="SMART" id="SM00086">
    <property type="entry name" value="PAC"/>
    <property type="match status" value="6"/>
</dbReference>
<dbReference type="InterPro" id="IPR052162">
    <property type="entry name" value="Sensor_kinase/Photoreceptor"/>
</dbReference>
<dbReference type="Gene3D" id="3.30.565.10">
    <property type="entry name" value="Histidine kinase-like ATPase, C-terminal domain"/>
    <property type="match status" value="1"/>
</dbReference>
<feature type="coiled-coil region" evidence="7">
    <location>
        <begin position="126"/>
        <end position="153"/>
    </location>
</feature>
<keyword evidence="6" id="KW-0902">Two-component regulatory system</keyword>
<feature type="domain" description="PAS" evidence="9">
    <location>
        <begin position="307"/>
        <end position="362"/>
    </location>
</feature>
<dbReference type="RefSeq" id="WP_190431246.1">
    <property type="nucleotide sequence ID" value="NZ_JAMPKM010000001.1"/>
</dbReference>
<comment type="caution">
    <text evidence="11">The sequence shown here is derived from an EMBL/GenBank/DDBJ whole genome shotgun (WGS) entry which is preliminary data.</text>
</comment>
<keyword evidence="4" id="KW-0808">Transferase</keyword>
<dbReference type="Pfam" id="PF08447">
    <property type="entry name" value="PAS_3"/>
    <property type="match status" value="2"/>
</dbReference>
<dbReference type="PRINTS" id="PR00344">
    <property type="entry name" value="BCTRLSENSOR"/>
</dbReference>
<evidence type="ECO:0000313" key="12">
    <source>
        <dbReference type="Proteomes" id="UP001464891"/>
    </source>
</evidence>
<dbReference type="InterPro" id="IPR003594">
    <property type="entry name" value="HATPase_dom"/>
</dbReference>
<dbReference type="EC" id="2.7.13.3" evidence="2"/>
<gene>
    <name evidence="11" type="ORF">NC998_01170</name>
</gene>
<feature type="domain" description="PAC" evidence="10">
    <location>
        <begin position="507"/>
        <end position="555"/>
    </location>
</feature>
<dbReference type="PANTHER" id="PTHR43304:SF1">
    <property type="entry name" value="PAC DOMAIN-CONTAINING PROTEIN"/>
    <property type="match status" value="1"/>
</dbReference>
<feature type="domain" description="PAS" evidence="9">
    <location>
        <begin position="455"/>
        <end position="504"/>
    </location>
</feature>
<evidence type="ECO:0000313" key="11">
    <source>
        <dbReference type="EMBL" id="MEP0815702.1"/>
    </source>
</evidence>
<accession>A0ABV0J1R8</accession>
<dbReference type="SUPFAM" id="SSF47384">
    <property type="entry name" value="Homodimeric domain of signal transducing histidine kinase"/>
    <property type="match status" value="1"/>
</dbReference>
<dbReference type="Gene3D" id="1.10.287.130">
    <property type="match status" value="1"/>
</dbReference>
<evidence type="ECO:0000256" key="2">
    <source>
        <dbReference type="ARBA" id="ARBA00012438"/>
    </source>
</evidence>
<dbReference type="Pfam" id="PF00989">
    <property type="entry name" value="PAS"/>
    <property type="match status" value="1"/>
</dbReference>
<dbReference type="SUPFAM" id="SSF55785">
    <property type="entry name" value="PYP-like sensor domain (PAS domain)"/>
    <property type="match status" value="6"/>
</dbReference>
<dbReference type="InterPro" id="IPR035965">
    <property type="entry name" value="PAS-like_dom_sf"/>
</dbReference>
<dbReference type="Pfam" id="PF02518">
    <property type="entry name" value="HATPase_c"/>
    <property type="match status" value="1"/>
</dbReference>
<dbReference type="EMBL" id="JAMPKM010000001">
    <property type="protein sequence ID" value="MEP0815702.1"/>
    <property type="molecule type" value="Genomic_DNA"/>
</dbReference>
<feature type="domain" description="PAS" evidence="9">
    <location>
        <begin position="686"/>
        <end position="756"/>
    </location>
</feature>
<evidence type="ECO:0000256" key="3">
    <source>
        <dbReference type="ARBA" id="ARBA00022553"/>
    </source>
</evidence>
<dbReference type="Pfam" id="PF08448">
    <property type="entry name" value="PAS_4"/>
    <property type="match status" value="3"/>
</dbReference>
<dbReference type="PROSITE" id="PS50109">
    <property type="entry name" value="HIS_KIN"/>
    <property type="match status" value="1"/>
</dbReference>
<dbReference type="InterPro" id="IPR001610">
    <property type="entry name" value="PAC"/>
</dbReference>
<dbReference type="InterPro" id="IPR003661">
    <property type="entry name" value="HisK_dim/P_dom"/>
</dbReference>
<keyword evidence="3" id="KW-0597">Phosphoprotein</keyword>
<evidence type="ECO:0000256" key="6">
    <source>
        <dbReference type="ARBA" id="ARBA00023012"/>
    </source>
</evidence>
<dbReference type="InterPro" id="IPR013655">
    <property type="entry name" value="PAS_fold_3"/>
</dbReference>
<evidence type="ECO:0000256" key="1">
    <source>
        <dbReference type="ARBA" id="ARBA00000085"/>
    </source>
</evidence>
<feature type="coiled-coil region" evidence="7">
    <location>
        <begin position="417"/>
        <end position="444"/>
    </location>
</feature>
<evidence type="ECO:0000259" key="10">
    <source>
        <dbReference type="PROSITE" id="PS50113"/>
    </source>
</evidence>
<dbReference type="NCBIfam" id="TIGR00229">
    <property type="entry name" value="sensory_box"/>
    <property type="match status" value="6"/>
</dbReference>
<keyword evidence="12" id="KW-1185">Reference proteome</keyword>
<comment type="catalytic activity">
    <reaction evidence="1">
        <text>ATP + protein L-histidine = ADP + protein N-phospho-L-histidine.</text>
        <dbReference type="EC" id="2.7.13.3"/>
    </reaction>
</comment>
<feature type="domain" description="PAC" evidence="10">
    <location>
        <begin position="222"/>
        <end position="274"/>
    </location>
</feature>
<dbReference type="InterPro" id="IPR004358">
    <property type="entry name" value="Sig_transdc_His_kin-like_C"/>
</dbReference>
<dbReference type="SMART" id="SM00388">
    <property type="entry name" value="HisKA"/>
    <property type="match status" value="1"/>
</dbReference>
<name>A0ABV0J1R8_9CYAN</name>
<evidence type="ECO:0000259" key="8">
    <source>
        <dbReference type="PROSITE" id="PS50109"/>
    </source>
</evidence>
<evidence type="ECO:0000256" key="5">
    <source>
        <dbReference type="ARBA" id="ARBA00022777"/>
    </source>
</evidence>
<dbReference type="InterPro" id="IPR005467">
    <property type="entry name" value="His_kinase_dom"/>
</dbReference>
<reference evidence="11 12" key="1">
    <citation type="submission" date="2022-04" db="EMBL/GenBank/DDBJ databases">
        <title>Positive selection, recombination, and allopatry shape intraspecific diversity of widespread and dominant cyanobacteria.</title>
        <authorList>
            <person name="Wei J."/>
            <person name="Shu W."/>
            <person name="Hu C."/>
        </authorList>
    </citation>
    <scope>NUCLEOTIDE SEQUENCE [LARGE SCALE GENOMIC DNA]</scope>
    <source>
        <strain evidence="11 12">GB2-A4</strain>
    </source>
</reference>
<feature type="domain" description="PAC" evidence="10">
    <location>
        <begin position="381"/>
        <end position="433"/>
    </location>
</feature>
<dbReference type="InterPro" id="IPR013767">
    <property type="entry name" value="PAS_fold"/>
</dbReference>
<evidence type="ECO:0000256" key="4">
    <source>
        <dbReference type="ARBA" id="ARBA00022679"/>
    </source>
</evidence>
<dbReference type="CDD" id="cd00130">
    <property type="entry name" value="PAS"/>
    <property type="match status" value="5"/>
</dbReference>
<organism evidence="11 12">
    <name type="scientific">Trichocoleus desertorum GB2-A4</name>
    <dbReference type="NCBI Taxonomy" id="2933944"/>
    <lineage>
        <taxon>Bacteria</taxon>
        <taxon>Bacillati</taxon>
        <taxon>Cyanobacteriota</taxon>
        <taxon>Cyanophyceae</taxon>
        <taxon>Leptolyngbyales</taxon>
        <taxon>Trichocoleusaceae</taxon>
        <taxon>Trichocoleus</taxon>
    </lineage>
</organism>
<dbReference type="InterPro" id="IPR013656">
    <property type="entry name" value="PAS_4"/>
</dbReference>
<dbReference type="InterPro" id="IPR036890">
    <property type="entry name" value="HATPase_C_sf"/>
</dbReference>
<feature type="domain" description="PAC" evidence="10">
    <location>
        <begin position="759"/>
        <end position="811"/>
    </location>
</feature>
<feature type="domain" description="PAC" evidence="10">
    <location>
        <begin position="633"/>
        <end position="685"/>
    </location>
</feature>
<keyword evidence="7" id="KW-0175">Coiled coil</keyword>